<keyword evidence="3" id="KW-1185">Reference proteome</keyword>
<proteinExistence type="predicted"/>
<evidence type="ECO:0000313" key="3">
    <source>
        <dbReference type="Proteomes" id="UP000276133"/>
    </source>
</evidence>
<name>A0A3M7PZU9_BRAPC</name>
<accession>A0A3M7PZU9</accession>
<keyword evidence="1" id="KW-1133">Transmembrane helix</keyword>
<reference evidence="2 3" key="1">
    <citation type="journal article" date="2018" name="Sci. Rep.">
        <title>Genomic signatures of local adaptation to the degree of environmental predictability in rotifers.</title>
        <authorList>
            <person name="Franch-Gras L."/>
            <person name="Hahn C."/>
            <person name="Garcia-Roger E.M."/>
            <person name="Carmona M.J."/>
            <person name="Serra M."/>
            <person name="Gomez A."/>
        </authorList>
    </citation>
    <scope>NUCLEOTIDE SEQUENCE [LARGE SCALE GENOMIC DNA]</scope>
    <source>
        <strain evidence="2">HYR1</strain>
    </source>
</reference>
<dbReference type="EMBL" id="REGN01008062">
    <property type="protein sequence ID" value="RNA04533.1"/>
    <property type="molecule type" value="Genomic_DNA"/>
</dbReference>
<sequence length="62" mass="6829">MCVSKVVFSSGFECVLARLECMLKIISLGNVSLNILLILNKIALLAASIISFVKIHLAFQEY</sequence>
<keyword evidence="1" id="KW-0472">Membrane</keyword>
<gene>
    <name evidence="2" type="ORF">BpHYR1_048310</name>
</gene>
<evidence type="ECO:0000256" key="1">
    <source>
        <dbReference type="SAM" id="Phobius"/>
    </source>
</evidence>
<dbReference type="Proteomes" id="UP000276133">
    <property type="component" value="Unassembled WGS sequence"/>
</dbReference>
<evidence type="ECO:0000313" key="2">
    <source>
        <dbReference type="EMBL" id="RNA04533.1"/>
    </source>
</evidence>
<dbReference type="AlphaFoldDB" id="A0A3M7PZU9"/>
<feature type="transmembrane region" description="Helical" evidence="1">
    <location>
        <begin position="32"/>
        <end position="53"/>
    </location>
</feature>
<protein>
    <submittedName>
        <fullName evidence="2">Uncharacterized protein</fullName>
    </submittedName>
</protein>
<keyword evidence="1" id="KW-0812">Transmembrane</keyword>
<organism evidence="2 3">
    <name type="scientific">Brachionus plicatilis</name>
    <name type="common">Marine rotifer</name>
    <name type="synonym">Brachionus muelleri</name>
    <dbReference type="NCBI Taxonomy" id="10195"/>
    <lineage>
        <taxon>Eukaryota</taxon>
        <taxon>Metazoa</taxon>
        <taxon>Spiralia</taxon>
        <taxon>Gnathifera</taxon>
        <taxon>Rotifera</taxon>
        <taxon>Eurotatoria</taxon>
        <taxon>Monogononta</taxon>
        <taxon>Pseudotrocha</taxon>
        <taxon>Ploima</taxon>
        <taxon>Brachionidae</taxon>
        <taxon>Brachionus</taxon>
    </lineage>
</organism>
<comment type="caution">
    <text evidence="2">The sequence shown here is derived from an EMBL/GenBank/DDBJ whole genome shotgun (WGS) entry which is preliminary data.</text>
</comment>